<dbReference type="EMBL" id="GL833238">
    <property type="protein sequence ID" value="EGB02955.1"/>
    <property type="molecule type" value="Genomic_DNA"/>
</dbReference>
<accession>F0YM46</accession>
<keyword evidence="2" id="KW-0597">Phosphoprotein</keyword>
<dbReference type="Gene3D" id="3.40.47.10">
    <property type="match status" value="1"/>
</dbReference>
<feature type="non-terminal residue" evidence="5">
    <location>
        <position position="1"/>
    </location>
</feature>
<dbReference type="GO" id="GO:0006633">
    <property type="term" value="P:fatty acid biosynthetic process"/>
    <property type="evidence" value="ECO:0007669"/>
    <property type="project" value="TreeGrafter"/>
</dbReference>
<dbReference type="PANTHER" id="PTHR43775">
    <property type="entry name" value="FATTY ACID SYNTHASE"/>
    <property type="match status" value="1"/>
</dbReference>
<dbReference type="SUPFAM" id="SSF53901">
    <property type="entry name" value="Thiolase-like"/>
    <property type="match status" value="1"/>
</dbReference>
<dbReference type="GO" id="GO:0004312">
    <property type="term" value="F:fatty acid synthase activity"/>
    <property type="evidence" value="ECO:0007669"/>
    <property type="project" value="TreeGrafter"/>
</dbReference>
<evidence type="ECO:0000256" key="1">
    <source>
        <dbReference type="ARBA" id="ARBA00022450"/>
    </source>
</evidence>
<dbReference type="GeneID" id="20228955"/>
<dbReference type="GeneID" id="20229250"/>
<dbReference type="Pfam" id="PF02801">
    <property type="entry name" value="Ketoacyl-synt_C"/>
    <property type="match status" value="1"/>
</dbReference>
<dbReference type="InterPro" id="IPR016039">
    <property type="entry name" value="Thiolase-like"/>
</dbReference>
<dbReference type="AlphaFoldDB" id="F0YM46"/>
<evidence type="ECO:0000259" key="3">
    <source>
        <dbReference type="Pfam" id="PF02801"/>
    </source>
</evidence>
<evidence type="ECO:0000256" key="2">
    <source>
        <dbReference type="ARBA" id="ARBA00022553"/>
    </source>
</evidence>
<dbReference type="KEGG" id="aaf:AURANDRAFT_7374"/>
<evidence type="ECO:0000313" key="6">
    <source>
        <dbReference type="Proteomes" id="UP000002729"/>
    </source>
</evidence>
<dbReference type="EMBL" id="GL833160">
    <property type="protein sequence ID" value="EGB03814.1"/>
    <property type="molecule type" value="Genomic_DNA"/>
</dbReference>
<keyword evidence="6" id="KW-1185">Reference proteome</keyword>
<dbReference type="InterPro" id="IPR050091">
    <property type="entry name" value="PKS_NRPS_Biosynth_Enz"/>
</dbReference>
<dbReference type="OrthoDB" id="329835at2759"/>
<feature type="non-terminal residue" evidence="5">
    <location>
        <position position="56"/>
    </location>
</feature>
<dbReference type="KEGG" id="aaf:AURANDRAFT_8482"/>
<evidence type="ECO:0000313" key="4">
    <source>
        <dbReference type="EMBL" id="EGB02955.1"/>
    </source>
</evidence>
<organism evidence="6">
    <name type="scientific">Aureococcus anophagefferens</name>
    <name type="common">Harmful bloom alga</name>
    <dbReference type="NCBI Taxonomy" id="44056"/>
    <lineage>
        <taxon>Eukaryota</taxon>
        <taxon>Sar</taxon>
        <taxon>Stramenopiles</taxon>
        <taxon>Ochrophyta</taxon>
        <taxon>Pelagophyceae</taxon>
        <taxon>Pelagomonadales</taxon>
        <taxon>Pelagomonadaceae</taxon>
        <taxon>Aureococcus</taxon>
    </lineage>
</organism>
<sequence>LEAHGTGTALGDPIEVGAAVGALRKSGTEVPCTSLKANMGHLEAVAGGAGAVSVVV</sequence>
<gene>
    <name evidence="5" type="ORF">AURANDRAFT_7374</name>
    <name evidence="4" type="ORF">AURANDRAFT_8482</name>
</gene>
<keyword evidence="1" id="KW-0596">Phosphopantetheine</keyword>
<dbReference type="Proteomes" id="UP000002729">
    <property type="component" value="Unassembled WGS sequence"/>
</dbReference>
<evidence type="ECO:0000313" key="5">
    <source>
        <dbReference type="EMBL" id="EGB03814.1"/>
    </source>
</evidence>
<dbReference type="RefSeq" id="XP_009041472.1">
    <property type="nucleotide sequence ID" value="XM_009043224.1"/>
</dbReference>
<dbReference type="RefSeq" id="XP_009042345.1">
    <property type="nucleotide sequence ID" value="XM_009044097.1"/>
</dbReference>
<protein>
    <recommendedName>
        <fullName evidence="3">Beta-ketoacyl synthase C-terminal domain-containing protein</fullName>
    </recommendedName>
</protein>
<name>F0YM46_AURAN</name>
<dbReference type="InterPro" id="IPR014031">
    <property type="entry name" value="Ketoacyl_synth_C"/>
</dbReference>
<dbReference type="PANTHER" id="PTHR43775:SF37">
    <property type="entry name" value="SI:DKEY-61P9.11"/>
    <property type="match status" value="1"/>
</dbReference>
<proteinExistence type="predicted"/>
<reference evidence="5 6" key="1">
    <citation type="journal article" date="2011" name="Proc. Natl. Acad. Sci. U.S.A.">
        <title>Niche of harmful alga Aureococcus anophagefferens revealed through ecogenomics.</title>
        <authorList>
            <person name="Gobler C.J."/>
            <person name="Berry D.L."/>
            <person name="Dyhrman S.T."/>
            <person name="Wilhelm S.W."/>
            <person name="Salamov A."/>
            <person name="Lobanov A.V."/>
            <person name="Zhang Y."/>
            <person name="Collier J.L."/>
            <person name="Wurch L.L."/>
            <person name="Kustka A.B."/>
            <person name="Dill B.D."/>
            <person name="Shah M."/>
            <person name="VerBerkmoes N.C."/>
            <person name="Kuo A."/>
            <person name="Terry A."/>
            <person name="Pangilinan J."/>
            <person name="Lindquist E.A."/>
            <person name="Lucas S."/>
            <person name="Paulsen I.T."/>
            <person name="Hattenrath-Lehmann T.K."/>
            <person name="Talmage S.C."/>
            <person name="Walker E.A."/>
            <person name="Koch F."/>
            <person name="Burson A.M."/>
            <person name="Marcoval M.A."/>
            <person name="Tang Y.Z."/>
            <person name="Lecleir G.R."/>
            <person name="Coyne K.J."/>
            <person name="Berg G.M."/>
            <person name="Bertrand E.M."/>
            <person name="Saito M.A."/>
            <person name="Gladyshev V.N."/>
            <person name="Grigoriev I.V."/>
        </authorList>
    </citation>
    <scope>NUCLEOTIDE SEQUENCE [LARGE SCALE GENOMIC DNA]</scope>
    <source>
        <strain evidence="6">CCMP 1984</strain>
        <strain evidence="5">CCMP1984</strain>
    </source>
</reference>
<feature type="domain" description="Beta-ketoacyl synthase C-terminal" evidence="3">
    <location>
        <begin position="1"/>
        <end position="55"/>
    </location>
</feature>
<dbReference type="InParanoid" id="F0YM46"/>